<accession>A0A2T6BQF7</accession>
<protein>
    <submittedName>
        <fullName evidence="2">Uncharacterized protein</fullName>
    </submittedName>
</protein>
<reference evidence="2 3" key="1">
    <citation type="submission" date="2018-04" db="EMBL/GenBank/DDBJ databases">
        <title>Genomic Encyclopedia of Archaeal and Bacterial Type Strains, Phase II (KMG-II): from individual species to whole genera.</title>
        <authorList>
            <person name="Goeker M."/>
        </authorList>
    </citation>
    <scope>NUCLEOTIDE SEQUENCE [LARGE SCALE GENOMIC DNA]</scope>
    <source>
        <strain evidence="2 3">DSM 45787</strain>
    </source>
</reference>
<feature type="transmembrane region" description="Helical" evidence="1">
    <location>
        <begin position="6"/>
        <end position="27"/>
    </location>
</feature>
<dbReference type="EMBL" id="QBKR01000017">
    <property type="protein sequence ID" value="PTX58272.1"/>
    <property type="molecule type" value="Genomic_DNA"/>
</dbReference>
<keyword evidence="3" id="KW-1185">Reference proteome</keyword>
<name>A0A2T6BQF7_9BACL</name>
<dbReference type="AlphaFoldDB" id="A0A2T6BQF7"/>
<evidence type="ECO:0000256" key="1">
    <source>
        <dbReference type="SAM" id="Phobius"/>
    </source>
</evidence>
<comment type="caution">
    <text evidence="2">The sequence shown here is derived from an EMBL/GenBank/DDBJ whole genome shotgun (WGS) entry which is preliminary data.</text>
</comment>
<proteinExistence type="predicted"/>
<dbReference type="Proteomes" id="UP000244240">
    <property type="component" value="Unassembled WGS sequence"/>
</dbReference>
<keyword evidence="1" id="KW-1133">Transmembrane helix</keyword>
<keyword evidence="1" id="KW-0812">Transmembrane</keyword>
<evidence type="ECO:0000313" key="3">
    <source>
        <dbReference type="Proteomes" id="UP000244240"/>
    </source>
</evidence>
<keyword evidence="1" id="KW-0472">Membrane</keyword>
<gene>
    <name evidence="2" type="ORF">C8P63_11719</name>
</gene>
<sequence>MGSVIGMLLLVLVFAGLRLLVLLTNLLGVRLGSKLSAELLLLLLVALGGLLVFLAHLLGVGFSSAFGLVSHLYHLRAKYCIPKQGIHSLDIETFIA</sequence>
<evidence type="ECO:0000313" key="2">
    <source>
        <dbReference type="EMBL" id="PTX58272.1"/>
    </source>
</evidence>
<feature type="transmembrane region" description="Helical" evidence="1">
    <location>
        <begin position="39"/>
        <end position="62"/>
    </location>
</feature>
<organism evidence="2 3">
    <name type="scientific">Melghirimyces profundicolus</name>
    <dbReference type="NCBI Taxonomy" id="1242148"/>
    <lineage>
        <taxon>Bacteria</taxon>
        <taxon>Bacillati</taxon>
        <taxon>Bacillota</taxon>
        <taxon>Bacilli</taxon>
        <taxon>Bacillales</taxon>
        <taxon>Thermoactinomycetaceae</taxon>
        <taxon>Melghirimyces</taxon>
    </lineage>
</organism>